<dbReference type="EMBL" id="JAENHP010000001">
    <property type="protein sequence ID" value="MBM2614557.1"/>
    <property type="molecule type" value="Genomic_DNA"/>
</dbReference>
<name>A0ABS2A3Z3_9ACTN</name>
<keyword evidence="1" id="KW-1133">Transmembrane helix</keyword>
<evidence type="ECO:0000313" key="3">
    <source>
        <dbReference type="Proteomes" id="UP000632138"/>
    </source>
</evidence>
<feature type="transmembrane region" description="Helical" evidence="1">
    <location>
        <begin position="181"/>
        <end position="200"/>
    </location>
</feature>
<sequence length="262" mass="27333">MEQHRPQLLTVLAAALIAAFVLVPPLLASSWTGSHLVSHGDLVEASQEAFTGYWRSGGGELDARLQGLVDYWYAFHIVKGAIAGALLAVLATLAVPLWKRTGALWKSSATVVTMLALLSAAALMANVQGTLAPFSSLLPMVAETTSGESALADAGHQLSEALNTGAPTPASLTTMIDDFGWYHAVMVPIAGFATLILLVATVRLWRRFAATDRSAKPVRRLLAVTGVLSALLTLAMAAVVVANATTAANPAAALSAFFNGSW</sequence>
<feature type="transmembrane region" description="Helical" evidence="1">
    <location>
        <begin position="221"/>
        <end position="242"/>
    </location>
</feature>
<evidence type="ECO:0000256" key="1">
    <source>
        <dbReference type="SAM" id="Phobius"/>
    </source>
</evidence>
<keyword evidence="1" id="KW-0812">Transmembrane</keyword>
<organism evidence="2 3">
    <name type="scientific">Paractinoplanes ovalisporus</name>
    <dbReference type="NCBI Taxonomy" id="2810368"/>
    <lineage>
        <taxon>Bacteria</taxon>
        <taxon>Bacillati</taxon>
        <taxon>Actinomycetota</taxon>
        <taxon>Actinomycetes</taxon>
        <taxon>Micromonosporales</taxon>
        <taxon>Micromonosporaceae</taxon>
        <taxon>Paractinoplanes</taxon>
    </lineage>
</organism>
<accession>A0ABS2A3Z3</accession>
<reference evidence="2 3" key="1">
    <citation type="submission" date="2021-01" db="EMBL/GenBank/DDBJ databases">
        <title>Actinoplanes sp. nov. LDG1-06 isolated from lichen.</title>
        <authorList>
            <person name="Saeng-In P."/>
            <person name="Phongsopitanun W."/>
            <person name="Kanchanasin P."/>
            <person name="Yuki M."/>
            <person name="Kudo T."/>
            <person name="Ohkuma M."/>
            <person name="Tanasupawat S."/>
        </authorList>
    </citation>
    <scope>NUCLEOTIDE SEQUENCE [LARGE SCALE GENOMIC DNA]</scope>
    <source>
        <strain evidence="2 3">LDG1-06</strain>
    </source>
</reference>
<dbReference type="Proteomes" id="UP000632138">
    <property type="component" value="Unassembled WGS sequence"/>
</dbReference>
<keyword evidence="1" id="KW-0472">Membrane</keyword>
<keyword evidence="3" id="KW-1185">Reference proteome</keyword>
<feature type="transmembrane region" description="Helical" evidence="1">
    <location>
        <begin position="110"/>
        <end position="131"/>
    </location>
</feature>
<protein>
    <submittedName>
        <fullName evidence="2">Uncharacterized protein</fullName>
    </submittedName>
</protein>
<gene>
    <name evidence="2" type="ORF">JIG36_03185</name>
</gene>
<feature type="transmembrane region" description="Helical" evidence="1">
    <location>
        <begin position="71"/>
        <end position="98"/>
    </location>
</feature>
<comment type="caution">
    <text evidence="2">The sequence shown here is derived from an EMBL/GenBank/DDBJ whole genome shotgun (WGS) entry which is preliminary data.</text>
</comment>
<dbReference type="RefSeq" id="WP_203374436.1">
    <property type="nucleotide sequence ID" value="NZ_JAENHP010000001.1"/>
</dbReference>
<evidence type="ECO:0000313" key="2">
    <source>
        <dbReference type="EMBL" id="MBM2614557.1"/>
    </source>
</evidence>
<proteinExistence type="predicted"/>